<accession>A0A2V4EGE1</accession>
<name>A0A2V4EGE1_9GAMM</name>
<organism evidence="2 3">
    <name type="scientific">Gilliamella apicola</name>
    <dbReference type="NCBI Taxonomy" id="1196095"/>
    <lineage>
        <taxon>Bacteria</taxon>
        <taxon>Pseudomonadati</taxon>
        <taxon>Pseudomonadota</taxon>
        <taxon>Gammaproteobacteria</taxon>
        <taxon>Orbales</taxon>
        <taxon>Orbaceae</taxon>
        <taxon>Gilliamella</taxon>
    </lineage>
</organism>
<protein>
    <recommendedName>
        <fullName evidence="1">UPF0434 protein DKK70_05540</fullName>
    </recommendedName>
</protein>
<dbReference type="RefSeq" id="WP_110433088.1">
    <property type="nucleotide sequence ID" value="NZ_QGLR01000009.1"/>
</dbReference>
<dbReference type="FunFam" id="2.20.25.10:FF:000002">
    <property type="entry name" value="UPF0434 protein YcaR"/>
    <property type="match status" value="1"/>
</dbReference>
<evidence type="ECO:0000313" key="3">
    <source>
        <dbReference type="Proteomes" id="UP000247932"/>
    </source>
</evidence>
<dbReference type="EMBL" id="QGLR01000009">
    <property type="protein sequence ID" value="PXZ07317.1"/>
    <property type="molecule type" value="Genomic_DNA"/>
</dbReference>
<dbReference type="HAMAP" id="MF_01187">
    <property type="entry name" value="UPF0434"/>
    <property type="match status" value="1"/>
</dbReference>
<dbReference type="InterPro" id="IPR005651">
    <property type="entry name" value="Trm112-like"/>
</dbReference>
<dbReference type="PANTHER" id="PTHR33505:SF4">
    <property type="entry name" value="PROTEIN PREY, MITOCHONDRIAL"/>
    <property type="match status" value="1"/>
</dbReference>
<dbReference type="SUPFAM" id="SSF158997">
    <property type="entry name" value="Trm112p-like"/>
    <property type="match status" value="1"/>
</dbReference>
<evidence type="ECO:0000313" key="2">
    <source>
        <dbReference type="EMBL" id="PXZ07317.1"/>
    </source>
</evidence>
<comment type="similarity">
    <text evidence="1">Belongs to the UPF0434 family.</text>
</comment>
<dbReference type="GO" id="GO:0005829">
    <property type="term" value="C:cytosol"/>
    <property type="evidence" value="ECO:0007669"/>
    <property type="project" value="TreeGrafter"/>
</dbReference>
<dbReference type="OrthoDB" id="9812205at2"/>
<keyword evidence="3" id="KW-1185">Reference proteome</keyword>
<evidence type="ECO:0000256" key="1">
    <source>
        <dbReference type="HAMAP-Rule" id="MF_01187"/>
    </source>
</evidence>
<proteinExistence type="inferred from homology"/>
<sequence length="59" mass="6592">MKQLLLTAIACPKCHGQLEYDKQHQQLNCQKDQLAYPIKDGIPVLLASEAKPLNQSNSD</sequence>
<dbReference type="PANTHER" id="PTHR33505">
    <property type="entry name" value="ZGC:162634"/>
    <property type="match status" value="1"/>
</dbReference>
<gene>
    <name evidence="2" type="ORF">DKK70_05540</name>
</gene>
<comment type="caution">
    <text evidence="2">The sequence shown here is derived from an EMBL/GenBank/DDBJ whole genome shotgun (WGS) entry which is preliminary data.</text>
</comment>
<dbReference type="AlphaFoldDB" id="A0A2V4EGE1"/>
<reference evidence="2 3" key="1">
    <citation type="submission" date="2018-05" db="EMBL/GenBank/DDBJ databases">
        <title>Reference genomes for bee gut microbiota database.</title>
        <authorList>
            <person name="Ellegaard K.M."/>
        </authorList>
    </citation>
    <scope>NUCLEOTIDE SEQUENCE [LARGE SCALE GENOMIC DNA]</scope>
    <source>
        <strain evidence="2 3">ESL0182</strain>
    </source>
</reference>
<dbReference type="Pfam" id="PF03966">
    <property type="entry name" value="Trm112p"/>
    <property type="match status" value="1"/>
</dbReference>
<dbReference type="Proteomes" id="UP000247932">
    <property type="component" value="Unassembled WGS sequence"/>
</dbReference>
<dbReference type="Gene3D" id="2.20.25.10">
    <property type="match status" value="1"/>
</dbReference>